<dbReference type="EMBL" id="QUQM01000002">
    <property type="protein sequence ID" value="KAA8651635.1"/>
    <property type="molecule type" value="Genomic_DNA"/>
</dbReference>
<evidence type="ECO:0000256" key="2">
    <source>
        <dbReference type="ARBA" id="ARBA00010642"/>
    </source>
</evidence>
<dbReference type="VEuPathDB" id="FungiDB:EYZ11_004894"/>
<dbReference type="GO" id="GO:0016020">
    <property type="term" value="C:membrane"/>
    <property type="evidence" value="ECO:0007669"/>
    <property type="project" value="UniProtKB-SubCell"/>
</dbReference>
<evidence type="ECO:0000313" key="13">
    <source>
        <dbReference type="Proteomes" id="UP000324241"/>
    </source>
</evidence>
<evidence type="ECO:0000256" key="4">
    <source>
        <dbReference type="ARBA" id="ARBA00022729"/>
    </source>
</evidence>
<dbReference type="RefSeq" id="XP_033430996.1">
    <property type="nucleotide sequence ID" value="XM_033565239.1"/>
</dbReference>
<feature type="transmembrane region" description="Helical" evidence="7">
    <location>
        <begin position="474"/>
        <end position="493"/>
    </location>
</feature>
<dbReference type="Proteomes" id="UP000324241">
    <property type="component" value="Unassembled WGS sequence"/>
</dbReference>
<proteinExistence type="inferred from homology"/>
<keyword evidence="3 7" id="KW-0812">Transmembrane</keyword>
<dbReference type="Pfam" id="PF14558">
    <property type="entry name" value="TRP_N"/>
    <property type="match status" value="1"/>
</dbReference>
<dbReference type="PANTHER" id="PTHR31145">
    <property type="entry name" value="INTEGRAL MEMBRANE PROTEIN (AFU_ORTHOLOGUE AFUA_7G01610)"/>
    <property type="match status" value="1"/>
</dbReference>
<dbReference type="InterPro" id="IPR010308">
    <property type="entry name" value="TRP_C"/>
</dbReference>
<dbReference type="Pfam" id="PF06011">
    <property type="entry name" value="TRP"/>
    <property type="match status" value="1"/>
</dbReference>
<feature type="chain" id="PRO_5033448572" description="ML-like domain-containing protein" evidence="8">
    <location>
        <begin position="16"/>
        <end position="661"/>
    </location>
</feature>
<evidence type="ECO:0000256" key="1">
    <source>
        <dbReference type="ARBA" id="ARBA00004141"/>
    </source>
</evidence>
<gene>
    <name evidence="10" type="ORF">ATNIH1004_000526</name>
    <name evidence="11" type="ORF">EYZ11_004894</name>
</gene>
<feature type="transmembrane region" description="Helical" evidence="7">
    <location>
        <begin position="389"/>
        <end position="410"/>
    </location>
</feature>
<feature type="transmembrane region" description="Helical" evidence="7">
    <location>
        <begin position="539"/>
        <end position="564"/>
    </location>
</feature>
<dbReference type="GO" id="GO:0055085">
    <property type="term" value="P:transmembrane transport"/>
    <property type="evidence" value="ECO:0007669"/>
    <property type="project" value="TreeGrafter"/>
</dbReference>
<comment type="subcellular location">
    <subcellularLocation>
        <location evidence="1">Membrane</location>
        <topology evidence="1">Multi-pass membrane protein</topology>
    </subcellularLocation>
</comment>
<dbReference type="GO" id="GO:0009272">
    <property type="term" value="P:fungal-type cell wall biogenesis"/>
    <property type="evidence" value="ECO:0007669"/>
    <property type="project" value="TreeGrafter"/>
</dbReference>
<feature type="transmembrane region" description="Helical" evidence="7">
    <location>
        <begin position="192"/>
        <end position="214"/>
    </location>
</feature>
<accession>A0A4S3JJR0</accession>
<feature type="transmembrane region" description="Helical" evidence="7">
    <location>
        <begin position="359"/>
        <end position="377"/>
    </location>
</feature>
<reference evidence="10 13" key="2">
    <citation type="submission" date="2019-08" db="EMBL/GenBank/DDBJ databases">
        <title>The genome sequence of a newly discovered highly antifungal drug resistant Aspergillus species, Aspergillus tanneri NIH 1004.</title>
        <authorList>
            <person name="Mounaud S."/>
            <person name="Singh I."/>
            <person name="Joardar V."/>
            <person name="Pakala S."/>
            <person name="Pakala S."/>
            <person name="Venepally P."/>
            <person name="Chung J.K."/>
            <person name="Losada L."/>
            <person name="Nierman W.C."/>
        </authorList>
    </citation>
    <scope>NUCLEOTIDE SEQUENCE [LARGE SCALE GENOMIC DNA]</scope>
    <source>
        <strain evidence="10 13">NIH1004</strain>
    </source>
</reference>
<evidence type="ECO:0000259" key="9">
    <source>
        <dbReference type="SMART" id="SM01320"/>
    </source>
</evidence>
<evidence type="ECO:0000256" key="7">
    <source>
        <dbReference type="SAM" id="Phobius"/>
    </source>
</evidence>
<feature type="transmembrane region" description="Helical" evidence="7">
    <location>
        <begin position="505"/>
        <end position="527"/>
    </location>
</feature>
<dbReference type="STRING" id="1220188.A0A4S3JJR0"/>
<dbReference type="GeneID" id="54323228"/>
<feature type="transmembrane region" description="Helical" evidence="7">
    <location>
        <begin position="161"/>
        <end position="180"/>
    </location>
</feature>
<organism evidence="11 12">
    <name type="scientific">Aspergillus tanneri</name>
    <dbReference type="NCBI Taxonomy" id="1220188"/>
    <lineage>
        <taxon>Eukaryota</taxon>
        <taxon>Fungi</taxon>
        <taxon>Dikarya</taxon>
        <taxon>Ascomycota</taxon>
        <taxon>Pezizomycotina</taxon>
        <taxon>Eurotiomycetes</taxon>
        <taxon>Eurotiomycetidae</taxon>
        <taxon>Eurotiales</taxon>
        <taxon>Aspergillaceae</taxon>
        <taxon>Aspergillus</taxon>
        <taxon>Aspergillus subgen. Circumdati</taxon>
    </lineage>
</organism>
<evidence type="ECO:0000313" key="10">
    <source>
        <dbReference type="EMBL" id="KAA8651635.1"/>
    </source>
</evidence>
<dbReference type="EMBL" id="SOSA01000149">
    <property type="protein sequence ID" value="THC95632.1"/>
    <property type="molecule type" value="Genomic_DNA"/>
</dbReference>
<dbReference type="PANTHER" id="PTHR31145:SF2">
    <property type="entry name" value="FLAVIN CARRIER PROTEIN 2"/>
    <property type="match status" value="1"/>
</dbReference>
<comment type="similarity">
    <text evidence="2">Belongs to the transient receptor potential (TRP) ion channel family.</text>
</comment>
<evidence type="ECO:0000256" key="5">
    <source>
        <dbReference type="ARBA" id="ARBA00022989"/>
    </source>
</evidence>
<dbReference type="InterPro" id="IPR040241">
    <property type="entry name" value="TRP_Flc/Pkd2-like"/>
</dbReference>
<evidence type="ECO:0000256" key="3">
    <source>
        <dbReference type="ARBA" id="ARBA00022692"/>
    </source>
</evidence>
<name>A0A4S3JJR0_9EURO</name>
<evidence type="ECO:0000313" key="12">
    <source>
        <dbReference type="Proteomes" id="UP000308092"/>
    </source>
</evidence>
<evidence type="ECO:0000313" key="11">
    <source>
        <dbReference type="EMBL" id="THC95632.1"/>
    </source>
</evidence>
<sequence>MQLFHLLFVLPLVSAVNFIAADSLIQCGSNDKFSVSKFSVLFTPDNTTLAVGIVGHTAIHGKVDLQVDLIVYGYKALTQHLDPCKSKDLQGFCPMSPGDLKLESAKIPIPKDVMSKIPNIAFTVPDLDARVRINVNDQQTGDNIACVETQLSNSKTVYQVGVSWTVAIITGLGLFMSAVYSMLGHSQTATHVAFSSLSFLTFMQAQAMVGMSAVHMPPIVQAWTQNFQWSMGIIHLGILQRLCTWFQRATGGTPTTLLSDLSHTSVIVQKRSLTSLLLPRADDSSNGQQVTVRGIERVGFNLKIEPSNIFMTSYFFYYFVVVVILIVTMLVKLAWKFLGPRMNARLSLTAGWSTLTRGTLFRLMFVGYTQMCVLFLWELTHHDSGAEMALAISMWLLTSLALGWTTFKIFQRARRSLDMHNSAAYTLYSDPACLNNWGFLYIYYRATAYYFLVPMLAYTVVKGMVIAFAQSAPVAQTAVILVIEAVMLVTVSVMRPYMDKGMNIYGIAAAAINFLNAVFLLIFSNVFHQPGLMTGIMGVIFFVYNAIFAIVLLFWILLGLYHAVRLKEPDSRYQVLGDDRNSFIRTNQPMTTEMDALGKSARGDLRFQSLGDDDWSPMREKGHLGPSNPYAMGGGRSQTDVVDLSVPLVPSTEYARRPGMI</sequence>
<feature type="domain" description="ML-like" evidence="9">
    <location>
        <begin position="17"/>
        <end position="158"/>
    </location>
</feature>
<keyword evidence="12" id="KW-1185">Reference proteome</keyword>
<dbReference type="AlphaFoldDB" id="A0A4S3JJR0"/>
<keyword evidence="5 7" id="KW-1133">Transmembrane helix</keyword>
<evidence type="ECO:0000256" key="8">
    <source>
        <dbReference type="SAM" id="SignalP"/>
    </source>
</evidence>
<dbReference type="InterPro" id="IPR032800">
    <property type="entry name" value="TRP_N"/>
</dbReference>
<keyword evidence="6 7" id="KW-0472">Membrane</keyword>
<reference evidence="11 12" key="1">
    <citation type="submission" date="2019-03" db="EMBL/GenBank/DDBJ databases">
        <title>The genome sequence of a newly discovered highly antifungal drug resistant Aspergillus species, Aspergillus tanneri NIH 1004.</title>
        <authorList>
            <person name="Mounaud S."/>
            <person name="Singh I."/>
            <person name="Joardar V."/>
            <person name="Pakala S."/>
            <person name="Pakala S."/>
            <person name="Venepally P."/>
            <person name="Hoover J."/>
            <person name="Nierman W."/>
            <person name="Chung J."/>
            <person name="Losada L."/>
        </authorList>
    </citation>
    <scope>NUCLEOTIDE SEQUENCE [LARGE SCALE GENOMIC DNA]</scope>
    <source>
        <strain evidence="11 12">NIH1004</strain>
    </source>
</reference>
<dbReference type="Proteomes" id="UP000308092">
    <property type="component" value="Unassembled WGS sequence"/>
</dbReference>
<keyword evidence="4 8" id="KW-0732">Signal</keyword>
<dbReference type="OrthoDB" id="5212126at2759"/>
<feature type="transmembrane region" description="Helical" evidence="7">
    <location>
        <begin position="448"/>
        <end position="468"/>
    </location>
</feature>
<protein>
    <recommendedName>
        <fullName evidence="9">ML-like domain-containing protein</fullName>
    </recommendedName>
</protein>
<comment type="caution">
    <text evidence="11">The sequence shown here is derived from an EMBL/GenBank/DDBJ whole genome shotgun (WGS) entry which is preliminary data.</text>
</comment>
<feature type="signal peptide" evidence="8">
    <location>
        <begin position="1"/>
        <end position="15"/>
    </location>
</feature>
<dbReference type="SMART" id="SM01320">
    <property type="entry name" value="TRP_N"/>
    <property type="match status" value="1"/>
</dbReference>
<feature type="transmembrane region" description="Helical" evidence="7">
    <location>
        <begin position="315"/>
        <end position="338"/>
    </location>
</feature>
<evidence type="ECO:0000256" key="6">
    <source>
        <dbReference type="ARBA" id="ARBA00023136"/>
    </source>
</evidence>